<dbReference type="Pfam" id="PF13359">
    <property type="entry name" value="DDE_Tnp_4"/>
    <property type="match status" value="1"/>
</dbReference>
<keyword evidence="6" id="KW-0378">Hydrolase</keyword>
<evidence type="ECO:0000256" key="2">
    <source>
        <dbReference type="ARBA" id="ARBA00004123"/>
    </source>
</evidence>
<proteinExistence type="inferred from homology"/>
<dbReference type="PANTHER" id="PTHR22930:SF269">
    <property type="entry name" value="NUCLEASE HARBI1-LIKE PROTEIN"/>
    <property type="match status" value="1"/>
</dbReference>
<evidence type="ECO:0000256" key="1">
    <source>
        <dbReference type="ARBA" id="ARBA00001968"/>
    </source>
</evidence>
<sequence>MNFESFDEILDLIKNDITKQQTNFREPVDATERLAVTLRFLATGDSYKTIGHSFRLGFSTVATIVDETSEAIWNRLQPIYLPEPTEEIWEKSILGFKNVWQFPNCLGSIDGKHVTIRCPQKSGSNYFSYLKNFSIVLMAIVDPEYKFICIDVGGYGKNSDGGIFETSAMGRKFANETMNIPPNRPLANENKEITCVLIGDEAFTLSPYLMRPFPYRHARNDNSKERFNYYLCRARRVMENAFGILAHKWRLFFRPLEVKVQTATKLVKAACVLHNLLRTRNTDEQFLHLQENSNIPLPVVDNLAVDGRRAVNEAFEIREKLVTYFSNL</sequence>
<dbReference type="EnsemblMetazoa" id="XM_050660412.1">
    <property type="protein sequence ID" value="XP_050516369.1"/>
    <property type="gene ID" value="LOC126891228"/>
</dbReference>
<evidence type="ECO:0000256" key="4">
    <source>
        <dbReference type="ARBA" id="ARBA00022722"/>
    </source>
</evidence>
<dbReference type="InterPro" id="IPR027806">
    <property type="entry name" value="HARBI1_dom"/>
</dbReference>
<evidence type="ECO:0000256" key="6">
    <source>
        <dbReference type="ARBA" id="ARBA00022801"/>
    </source>
</evidence>
<feature type="domain" description="DDE Tnp4" evidence="8">
    <location>
        <begin position="109"/>
        <end position="275"/>
    </location>
</feature>
<keyword evidence="4" id="KW-0540">Nuclease</keyword>
<dbReference type="InterPro" id="IPR045249">
    <property type="entry name" value="HARBI1-like"/>
</dbReference>
<evidence type="ECO:0000256" key="5">
    <source>
        <dbReference type="ARBA" id="ARBA00022723"/>
    </source>
</evidence>
<evidence type="ECO:0000313" key="10">
    <source>
        <dbReference type="Proteomes" id="UP001652700"/>
    </source>
</evidence>
<dbReference type="Proteomes" id="UP001652700">
    <property type="component" value="Unplaced"/>
</dbReference>
<protein>
    <recommendedName>
        <fullName evidence="8">DDE Tnp4 domain-containing protein</fullName>
    </recommendedName>
</protein>
<dbReference type="PANTHER" id="PTHR22930">
    <property type="match status" value="1"/>
</dbReference>
<accession>A0ABM5L1Q7</accession>
<evidence type="ECO:0000259" key="8">
    <source>
        <dbReference type="Pfam" id="PF13359"/>
    </source>
</evidence>
<organism evidence="9 10">
    <name type="scientific">Diabrotica virgifera virgifera</name>
    <name type="common">western corn rootworm</name>
    <dbReference type="NCBI Taxonomy" id="50390"/>
    <lineage>
        <taxon>Eukaryota</taxon>
        <taxon>Metazoa</taxon>
        <taxon>Ecdysozoa</taxon>
        <taxon>Arthropoda</taxon>
        <taxon>Hexapoda</taxon>
        <taxon>Insecta</taxon>
        <taxon>Pterygota</taxon>
        <taxon>Neoptera</taxon>
        <taxon>Endopterygota</taxon>
        <taxon>Coleoptera</taxon>
        <taxon>Polyphaga</taxon>
        <taxon>Cucujiformia</taxon>
        <taxon>Chrysomeloidea</taxon>
        <taxon>Chrysomelidae</taxon>
        <taxon>Galerucinae</taxon>
        <taxon>Diabroticina</taxon>
        <taxon>Diabroticites</taxon>
        <taxon>Diabrotica</taxon>
    </lineage>
</organism>
<reference evidence="9" key="1">
    <citation type="submission" date="2025-05" db="UniProtKB">
        <authorList>
            <consortium name="EnsemblMetazoa"/>
        </authorList>
    </citation>
    <scope>IDENTIFICATION</scope>
</reference>
<dbReference type="GeneID" id="126891228"/>
<keyword evidence="7" id="KW-0539">Nucleus</keyword>
<keyword evidence="5" id="KW-0479">Metal-binding</keyword>
<evidence type="ECO:0000256" key="3">
    <source>
        <dbReference type="ARBA" id="ARBA00006958"/>
    </source>
</evidence>
<evidence type="ECO:0000256" key="7">
    <source>
        <dbReference type="ARBA" id="ARBA00023242"/>
    </source>
</evidence>
<comment type="subcellular location">
    <subcellularLocation>
        <location evidence="2">Nucleus</location>
    </subcellularLocation>
</comment>
<comment type="similarity">
    <text evidence="3">Belongs to the HARBI1 family.</text>
</comment>
<comment type="cofactor">
    <cofactor evidence="1">
        <name>a divalent metal cation</name>
        <dbReference type="ChEBI" id="CHEBI:60240"/>
    </cofactor>
</comment>
<evidence type="ECO:0000313" key="9">
    <source>
        <dbReference type="EnsemblMetazoa" id="XP_050516369.1"/>
    </source>
</evidence>
<name>A0ABM5L1Q7_DIAVI</name>
<keyword evidence="10" id="KW-1185">Reference proteome</keyword>
<dbReference type="RefSeq" id="XP_050516369.1">
    <property type="nucleotide sequence ID" value="XM_050660412.1"/>
</dbReference>